<accession>A0A8S0Q9X6</accession>
<dbReference type="InterPro" id="IPR058922">
    <property type="entry name" value="WHD_DRP"/>
</dbReference>
<dbReference type="AlphaFoldDB" id="A0A8S0Q9X6"/>
<evidence type="ECO:0000256" key="6">
    <source>
        <dbReference type="ARBA" id="ARBA00022840"/>
    </source>
</evidence>
<dbReference type="Gramene" id="OE9A117196T1">
    <property type="protein sequence ID" value="OE9A117196C1"/>
    <property type="gene ID" value="OE9A117196"/>
</dbReference>
<dbReference type="EMBL" id="CACTIH010001824">
    <property type="protein sequence ID" value="CAA2964475.1"/>
    <property type="molecule type" value="Genomic_DNA"/>
</dbReference>
<evidence type="ECO:0000256" key="2">
    <source>
        <dbReference type="ARBA" id="ARBA00022614"/>
    </source>
</evidence>
<evidence type="ECO:0000256" key="4">
    <source>
        <dbReference type="ARBA" id="ARBA00022741"/>
    </source>
</evidence>
<organism evidence="13 14">
    <name type="scientific">Olea europaea subsp. europaea</name>
    <dbReference type="NCBI Taxonomy" id="158383"/>
    <lineage>
        <taxon>Eukaryota</taxon>
        <taxon>Viridiplantae</taxon>
        <taxon>Streptophyta</taxon>
        <taxon>Embryophyta</taxon>
        <taxon>Tracheophyta</taxon>
        <taxon>Spermatophyta</taxon>
        <taxon>Magnoliopsida</taxon>
        <taxon>eudicotyledons</taxon>
        <taxon>Gunneridae</taxon>
        <taxon>Pentapetalae</taxon>
        <taxon>asterids</taxon>
        <taxon>lamiids</taxon>
        <taxon>Lamiales</taxon>
        <taxon>Oleaceae</taxon>
        <taxon>Oleeae</taxon>
        <taxon>Olea</taxon>
    </lineage>
</organism>
<evidence type="ECO:0000256" key="5">
    <source>
        <dbReference type="ARBA" id="ARBA00022821"/>
    </source>
</evidence>
<feature type="coiled-coil region" evidence="7">
    <location>
        <begin position="37"/>
        <end position="91"/>
    </location>
</feature>
<dbReference type="InterPro" id="IPR032675">
    <property type="entry name" value="LRR_dom_sf"/>
</dbReference>
<dbReference type="FunFam" id="3.40.50.300:FF:001091">
    <property type="entry name" value="Probable disease resistance protein At1g61300"/>
    <property type="match status" value="1"/>
</dbReference>
<dbReference type="InterPro" id="IPR041118">
    <property type="entry name" value="Rx_N"/>
</dbReference>
<keyword evidence="6" id="KW-0067">ATP-binding</keyword>
<feature type="domain" description="NB-ARC" evidence="9">
    <location>
        <begin position="176"/>
        <end position="349"/>
    </location>
</feature>
<evidence type="ECO:0000313" key="13">
    <source>
        <dbReference type="EMBL" id="CAA2964475.1"/>
    </source>
</evidence>
<dbReference type="SUPFAM" id="SSF52058">
    <property type="entry name" value="L domain-like"/>
    <property type="match status" value="1"/>
</dbReference>
<evidence type="ECO:0000259" key="9">
    <source>
        <dbReference type="Pfam" id="PF00931"/>
    </source>
</evidence>
<dbReference type="OrthoDB" id="2973320at2759"/>
<dbReference type="GO" id="GO:0005524">
    <property type="term" value="F:ATP binding"/>
    <property type="evidence" value="ECO:0007669"/>
    <property type="project" value="UniProtKB-KW"/>
</dbReference>
<evidence type="ECO:0000313" key="14">
    <source>
        <dbReference type="Proteomes" id="UP000594638"/>
    </source>
</evidence>
<dbReference type="InterPro" id="IPR036388">
    <property type="entry name" value="WH-like_DNA-bd_sf"/>
</dbReference>
<dbReference type="PANTHER" id="PTHR36766:SF51">
    <property type="entry name" value="DISEASE RESISTANCE RPP13-LIKE PROTEIN 1"/>
    <property type="match status" value="1"/>
</dbReference>
<dbReference type="Gene3D" id="1.20.5.4130">
    <property type="match status" value="1"/>
</dbReference>
<dbReference type="GO" id="GO:0051607">
    <property type="term" value="P:defense response to virus"/>
    <property type="evidence" value="ECO:0007669"/>
    <property type="project" value="UniProtKB-ARBA"/>
</dbReference>
<proteinExistence type="inferred from homology"/>
<dbReference type="PRINTS" id="PR00364">
    <property type="entry name" value="DISEASERSIST"/>
</dbReference>
<evidence type="ECO:0000256" key="7">
    <source>
        <dbReference type="SAM" id="Coils"/>
    </source>
</evidence>
<name>A0A8S0Q9X6_OLEEU</name>
<keyword evidence="14" id="KW-1185">Reference proteome</keyword>
<feature type="signal peptide" evidence="8">
    <location>
        <begin position="1"/>
        <end position="22"/>
    </location>
</feature>
<dbReference type="FunFam" id="1.10.10.10:FF:000322">
    <property type="entry name" value="Probable disease resistance protein At1g63360"/>
    <property type="match status" value="1"/>
</dbReference>
<evidence type="ECO:0000256" key="8">
    <source>
        <dbReference type="SAM" id="SignalP"/>
    </source>
</evidence>
<dbReference type="InterPro" id="IPR027417">
    <property type="entry name" value="P-loop_NTPase"/>
</dbReference>
<keyword evidence="8" id="KW-0732">Signal</keyword>
<comment type="similarity">
    <text evidence="1">Belongs to the disease resistance NB-LRR family.</text>
</comment>
<feature type="domain" description="Disease resistance N-terminal" evidence="10">
    <location>
        <begin position="12"/>
        <end position="99"/>
    </location>
</feature>
<evidence type="ECO:0000259" key="11">
    <source>
        <dbReference type="Pfam" id="PF23559"/>
    </source>
</evidence>
<dbReference type="GO" id="GO:0043531">
    <property type="term" value="F:ADP binding"/>
    <property type="evidence" value="ECO:0007669"/>
    <property type="project" value="InterPro"/>
</dbReference>
<dbReference type="InterPro" id="IPR002182">
    <property type="entry name" value="NB-ARC"/>
</dbReference>
<gene>
    <name evidence="13" type="ORF">OLEA9_A117196</name>
</gene>
<keyword evidence="2" id="KW-0433">Leucine-rich repeat</keyword>
<evidence type="ECO:0000259" key="10">
    <source>
        <dbReference type="Pfam" id="PF18052"/>
    </source>
</evidence>
<feature type="chain" id="PRO_5035769255" evidence="8">
    <location>
        <begin position="23"/>
        <end position="672"/>
    </location>
</feature>
<protein>
    <submittedName>
        <fullName evidence="13">Disease resistance RPP13 1</fullName>
    </submittedName>
</protein>
<dbReference type="Gene3D" id="3.80.10.10">
    <property type="entry name" value="Ribonuclease Inhibitor"/>
    <property type="match status" value="1"/>
</dbReference>
<comment type="caution">
    <text evidence="13">The sequence shown here is derived from an EMBL/GenBank/DDBJ whole genome shotgun (WGS) entry which is preliminary data.</text>
</comment>
<dbReference type="Gene3D" id="1.10.10.10">
    <property type="entry name" value="Winged helix-like DNA-binding domain superfamily/Winged helix DNA-binding domain"/>
    <property type="match status" value="1"/>
</dbReference>
<evidence type="ECO:0000259" key="12">
    <source>
        <dbReference type="Pfam" id="PF23598"/>
    </source>
</evidence>
<keyword evidence="3" id="KW-0677">Repeat</keyword>
<evidence type="ECO:0000256" key="3">
    <source>
        <dbReference type="ARBA" id="ARBA00022737"/>
    </source>
</evidence>
<dbReference type="Pfam" id="PF00931">
    <property type="entry name" value="NB-ARC"/>
    <property type="match status" value="1"/>
</dbReference>
<feature type="domain" description="Disease resistance protein winged helix" evidence="11">
    <location>
        <begin position="434"/>
        <end position="502"/>
    </location>
</feature>
<dbReference type="PANTHER" id="PTHR36766">
    <property type="entry name" value="PLANT BROAD-SPECTRUM MILDEW RESISTANCE PROTEIN RPW8"/>
    <property type="match status" value="1"/>
</dbReference>
<feature type="domain" description="Disease resistance R13L4/SHOC-2-like LRR" evidence="12">
    <location>
        <begin position="575"/>
        <end position="672"/>
    </location>
</feature>
<dbReference type="SUPFAM" id="SSF52540">
    <property type="entry name" value="P-loop containing nucleoside triphosphate hydrolases"/>
    <property type="match status" value="1"/>
</dbReference>
<evidence type="ECO:0000256" key="1">
    <source>
        <dbReference type="ARBA" id="ARBA00008894"/>
    </source>
</evidence>
<sequence length="672" mass="76515">MAVIEVFLGAILTVLLEKLASGELLKFLRHVGIDAQVVEWKTTLKRIQAVLTDAENKQTTDKDVKEWLIDLEDLALDLEDLVDELNTEALQRKLKENKGSTSKVKKLVPTCCTNLSFTDFMSDRGIASKLREISGRLKVLEEQKKILDLVENVRGRSYRRLPTTSLVVESKVYGRENDKEEILKILFGVESNDSQISVIPIVGMGGIGKTTLVQLVYNDERLKDKFDLKGWACVSDEFDAVRVTKNILESVSSGGKCDYENFDTLQNKLKEILSNKKFLVVLDDIWNENYEDWEILSRPFLSGKPGSTIIITTRQERVAKIMSGIPAYNLDLLSEGDALSLLAQHAFGAKTFDGHPDLIEIGKSMVSRCKMLPLAVKALGGLLRIMAVGPEDWEEVLKSGIWMNEEKSEILPALKLSYHHLPPELKRCFAYCALFPKDYEFDKFQLVYFWMAEGLLQETKKDKLIEDVGSEYFDELLARSFFQQSSANASRFVMHDLFNDLAMSVAGDKCLRMDDALQEISVKVRHLSFKRSWYETYPRFNFLDKVQKLRTFLPLPVESFGYLSQRILHHLFTNSYCLRVLSLNGYAIYELPDSIGDLRHLRYLGLADTGLRWLPESVCTLINLQVLILSGCWSLTKLPTSMENLVKLRYLDISRTSNLHEMPRGIGQLTSL</sequence>
<dbReference type="Pfam" id="PF23598">
    <property type="entry name" value="LRR_14"/>
    <property type="match status" value="1"/>
</dbReference>
<keyword evidence="7" id="KW-0175">Coiled coil</keyword>
<dbReference type="Proteomes" id="UP000594638">
    <property type="component" value="Unassembled WGS sequence"/>
</dbReference>
<dbReference type="InterPro" id="IPR055414">
    <property type="entry name" value="LRR_R13L4/SHOC2-like"/>
</dbReference>
<keyword evidence="4" id="KW-0547">Nucleotide-binding</keyword>
<reference evidence="13 14" key="1">
    <citation type="submission" date="2019-12" db="EMBL/GenBank/DDBJ databases">
        <authorList>
            <person name="Alioto T."/>
            <person name="Alioto T."/>
            <person name="Gomez Garrido J."/>
        </authorList>
    </citation>
    <scope>NUCLEOTIDE SEQUENCE [LARGE SCALE GENOMIC DNA]</scope>
</reference>
<keyword evidence="5" id="KW-0611">Plant defense</keyword>
<dbReference type="Pfam" id="PF23559">
    <property type="entry name" value="WHD_DRP"/>
    <property type="match status" value="1"/>
</dbReference>
<dbReference type="Pfam" id="PF18052">
    <property type="entry name" value="Rx_N"/>
    <property type="match status" value="1"/>
</dbReference>
<dbReference type="Gene3D" id="3.40.50.300">
    <property type="entry name" value="P-loop containing nucleotide triphosphate hydrolases"/>
    <property type="match status" value="1"/>
</dbReference>